<evidence type="ECO:0000256" key="1">
    <source>
        <dbReference type="ARBA" id="ARBA00022679"/>
    </source>
</evidence>
<dbReference type="SUPFAM" id="SSF48439">
    <property type="entry name" value="Protein prenylyltransferase"/>
    <property type="match status" value="1"/>
</dbReference>
<protein>
    <submittedName>
        <fullName evidence="8">Protein kinase</fullName>
    </submittedName>
</protein>
<dbReference type="InterPro" id="IPR008271">
    <property type="entry name" value="Ser/Thr_kinase_AS"/>
</dbReference>
<dbReference type="SMART" id="SM00220">
    <property type="entry name" value="S_TKc"/>
    <property type="match status" value="2"/>
</dbReference>
<dbReference type="EMBL" id="CP089984">
    <property type="protein sequence ID" value="WXB20122.1"/>
    <property type="molecule type" value="Genomic_DNA"/>
</dbReference>
<feature type="binding site" evidence="5">
    <location>
        <position position="417"/>
    </location>
    <ligand>
        <name>ATP</name>
        <dbReference type="ChEBI" id="CHEBI:30616"/>
    </ligand>
</feature>
<dbReference type="Pfam" id="PF13432">
    <property type="entry name" value="TPR_16"/>
    <property type="match status" value="2"/>
</dbReference>
<keyword evidence="2 5" id="KW-0547">Nucleotide-binding</keyword>
<organism evidence="8 9">
    <name type="scientific">Pendulispora albinea</name>
    <dbReference type="NCBI Taxonomy" id="2741071"/>
    <lineage>
        <taxon>Bacteria</taxon>
        <taxon>Pseudomonadati</taxon>
        <taxon>Myxococcota</taxon>
        <taxon>Myxococcia</taxon>
        <taxon>Myxococcales</taxon>
        <taxon>Sorangiineae</taxon>
        <taxon>Pendulisporaceae</taxon>
        <taxon>Pendulispora</taxon>
    </lineage>
</organism>
<evidence type="ECO:0000256" key="6">
    <source>
        <dbReference type="SAM" id="MobiDB-lite"/>
    </source>
</evidence>
<dbReference type="InterPro" id="IPR019734">
    <property type="entry name" value="TPR_rpt"/>
</dbReference>
<dbReference type="InterPro" id="IPR017441">
    <property type="entry name" value="Protein_kinase_ATP_BS"/>
</dbReference>
<dbReference type="CDD" id="cd14014">
    <property type="entry name" value="STKc_PknB_like"/>
    <property type="match status" value="2"/>
</dbReference>
<reference evidence="8 9" key="1">
    <citation type="submission" date="2021-12" db="EMBL/GenBank/DDBJ databases">
        <title>Discovery of the Pendulisporaceae a myxobacterial family with distinct sporulation behavior and unique specialized metabolism.</title>
        <authorList>
            <person name="Garcia R."/>
            <person name="Popoff A."/>
            <person name="Bader C.D."/>
            <person name="Loehr J."/>
            <person name="Walesch S."/>
            <person name="Walt C."/>
            <person name="Boldt J."/>
            <person name="Bunk B."/>
            <person name="Haeckl F.J.F.P.J."/>
            <person name="Gunesch A.P."/>
            <person name="Birkelbach J."/>
            <person name="Nuebel U."/>
            <person name="Pietschmann T."/>
            <person name="Bach T."/>
            <person name="Mueller R."/>
        </authorList>
    </citation>
    <scope>NUCLEOTIDE SEQUENCE [LARGE SCALE GENOMIC DNA]</scope>
    <source>
        <strain evidence="8 9">MSr11954</strain>
    </source>
</reference>
<accession>A0ABZ2MC77</accession>
<proteinExistence type="predicted"/>
<dbReference type="Gene3D" id="1.25.40.10">
    <property type="entry name" value="Tetratricopeptide repeat domain"/>
    <property type="match status" value="1"/>
</dbReference>
<keyword evidence="3 8" id="KW-0418">Kinase</keyword>
<dbReference type="Proteomes" id="UP001370348">
    <property type="component" value="Chromosome"/>
</dbReference>
<dbReference type="Gene3D" id="3.30.200.20">
    <property type="entry name" value="Phosphorylase Kinase, domain 1"/>
    <property type="match status" value="2"/>
</dbReference>
<feature type="region of interest" description="Disordered" evidence="6">
    <location>
        <begin position="301"/>
        <end position="342"/>
    </location>
</feature>
<name>A0ABZ2MC77_9BACT</name>
<keyword evidence="9" id="KW-1185">Reference proteome</keyword>
<dbReference type="PROSITE" id="PS50011">
    <property type="entry name" value="PROTEIN_KINASE_DOM"/>
    <property type="match status" value="2"/>
</dbReference>
<evidence type="ECO:0000256" key="3">
    <source>
        <dbReference type="ARBA" id="ARBA00022777"/>
    </source>
</evidence>
<dbReference type="InterPro" id="IPR000719">
    <property type="entry name" value="Prot_kinase_dom"/>
</dbReference>
<dbReference type="Pfam" id="PF00069">
    <property type="entry name" value="Pkinase"/>
    <property type="match status" value="2"/>
</dbReference>
<dbReference type="PANTHER" id="PTHR43289">
    <property type="entry name" value="MITOGEN-ACTIVATED PROTEIN KINASE KINASE KINASE 20-RELATED"/>
    <property type="match status" value="1"/>
</dbReference>
<evidence type="ECO:0000256" key="4">
    <source>
        <dbReference type="ARBA" id="ARBA00022840"/>
    </source>
</evidence>
<sequence length="1291" mass="140073">MRRSHGTAPLFADRFAIEEEAGVGALGIVYRAVDRVTSGQVALKVIHPHRAPEIGRFVTEISVLAGIHHPAIIRYLSHGISIDDERFLVMEWLPGETLAKRLVHGPLSFVQVLTLAHRLAEGLDALHTSGIAHGDLKPSNVYLPSAPSSSGAASGSGSSGGGEGDRDRMMRRAVAQAKLLDFGLPVRDHTARAPDFKRAVRVDLFALGSVIVHALTGKPSPAPETMPSPSSELAPLLGRLLHPNPEERPESAADVRDELERILEAQPAALREPSWRSRRAPLGVGDALGFEHEPMASMPPVVKTLSSAPSAPTTGSRARHEGPRVSVAPNMEVDPKSAEAEALAATERAVLPPHAHEKDGAASSAPSSRISQESERGLRAGMTFAGRYLLQARVGVGGMGELFRAFDTRLRRSVALKVLHRERALHAPTESSARILREARAAAALSHANVVAIHDVGEHEGVPFIAMEYVEGQSLRAFVGTSYPPFETRLGWMIDVARALAAAHEKGLVHRDIKPDNVMIRDDGTVKVLDFGIARYREGPADIELPHAGSDDETSDLAMTNTRVVGTPGYMAPEQTRGDRIDGRADQFSWGVVAFEVFSGSLPWVLRRGGLSVAAVALSEDPKPLGDAVPAHVANVILRTLAKAEGERFPTMRDVVSALGASPDVTGNQPAISRSLGGAGAPDASSREPQTTPPSLRSVAEGELARSATTGKKHAGGSRSWLSGRRSTLLVVALCALMIATVVVGRLRNKTPPKHDAHEAAALPAGTFIIAHPASPKCSPSAVAHYRDGLAALREANWELAAVAFERAAAADPSCPEAQLRRLMSTMWYDPIGRQREHFRLAAELRDALSDRDRVLFDSMLPLVIMDPPDRELAWRIVEVGLERFPRDAELLLTAGTIRLQLPLDEAALEHGLELAKRATDIDPKYADAWQAQGRILARLGRLDDELSALEECLRTSPGAADCMHDRVLILRWRGRCSELAQETRRWIARAPNSGSAYWQLALALAQDGAPDETIEEAVRQQLSHAVEHHSARWLNAMAHLAAFRGDFDKAERLATQLAKETSGDPSLLWHLRPAMMLIDTAEETGHFERASAVAEQFLKRKAVWTIGDPTPELMSYEPSMFGSLLRHGRITAADWLARGNLWEASVAGRLGKLDSWAFLWGPVSETRDFAARGWRQMPPLSERTPSVGFNGFDLRLAGMHHGRVALGAGDYARAIEWLEPAAKSCMSFEQPFANTRSHLWLGDAKERSGDKAGACEAYRVVVQRWGNAKPSSKTAEEARRRARAMGCSIR</sequence>
<feature type="domain" description="Protein kinase" evidence="7">
    <location>
        <begin position="388"/>
        <end position="672"/>
    </location>
</feature>
<dbReference type="PROSITE" id="PS00107">
    <property type="entry name" value="PROTEIN_KINASE_ATP"/>
    <property type="match status" value="1"/>
</dbReference>
<dbReference type="Gene3D" id="1.10.510.10">
    <property type="entry name" value="Transferase(Phosphotransferase) domain 1"/>
    <property type="match status" value="2"/>
</dbReference>
<evidence type="ECO:0000259" key="7">
    <source>
        <dbReference type="PROSITE" id="PS50011"/>
    </source>
</evidence>
<gene>
    <name evidence="8" type="ORF">LZC94_23235</name>
</gene>
<evidence type="ECO:0000256" key="2">
    <source>
        <dbReference type="ARBA" id="ARBA00022741"/>
    </source>
</evidence>
<feature type="compositionally biased region" description="Low complexity" evidence="6">
    <location>
        <begin position="144"/>
        <end position="156"/>
    </location>
</feature>
<feature type="region of interest" description="Disordered" evidence="6">
    <location>
        <begin position="354"/>
        <end position="375"/>
    </location>
</feature>
<dbReference type="InterPro" id="IPR011009">
    <property type="entry name" value="Kinase-like_dom_sf"/>
</dbReference>
<dbReference type="SUPFAM" id="SSF56112">
    <property type="entry name" value="Protein kinase-like (PK-like)"/>
    <property type="match status" value="2"/>
</dbReference>
<dbReference type="GO" id="GO:0016301">
    <property type="term" value="F:kinase activity"/>
    <property type="evidence" value="ECO:0007669"/>
    <property type="project" value="UniProtKB-KW"/>
</dbReference>
<evidence type="ECO:0000313" key="9">
    <source>
        <dbReference type="Proteomes" id="UP001370348"/>
    </source>
</evidence>
<keyword evidence="1" id="KW-0808">Transferase</keyword>
<feature type="region of interest" description="Disordered" evidence="6">
    <location>
        <begin position="142"/>
        <end position="166"/>
    </location>
</feature>
<dbReference type="RefSeq" id="WP_394829726.1">
    <property type="nucleotide sequence ID" value="NZ_CP089984.1"/>
</dbReference>
<keyword evidence="4 5" id="KW-0067">ATP-binding</keyword>
<dbReference type="InterPro" id="IPR011990">
    <property type="entry name" value="TPR-like_helical_dom_sf"/>
</dbReference>
<feature type="domain" description="Protein kinase" evidence="7">
    <location>
        <begin position="15"/>
        <end position="295"/>
    </location>
</feature>
<dbReference type="SMART" id="SM00028">
    <property type="entry name" value="TPR"/>
    <property type="match status" value="3"/>
</dbReference>
<feature type="compositionally biased region" description="Polar residues" evidence="6">
    <location>
        <begin position="304"/>
        <end position="316"/>
    </location>
</feature>
<evidence type="ECO:0000256" key="5">
    <source>
        <dbReference type="PROSITE-ProRule" id="PRU10141"/>
    </source>
</evidence>
<evidence type="ECO:0000313" key="8">
    <source>
        <dbReference type="EMBL" id="WXB20122.1"/>
    </source>
</evidence>
<dbReference type="PROSITE" id="PS00108">
    <property type="entry name" value="PROTEIN_KINASE_ST"/>
    <property type="match status" value="2"/>
</dbReference>
<dbReference type="PANTHER" id="PTHR43289:SF6">
    <property type="entry name" value="SERINE_THREONINE-PROTEIN KINASE NEKL-3"/>
    <property type="match status" value="1"/>
</dbReference>
<feature type="region of interest" description="Disordered" evidence="6">
    <location>
        <begin position="660"/>
        <end position="720"/>
    </location>
</feature>